<dbReference type="Proteomes" id="UP000199524">
    <property type="component" value="Chromosome I"/>
</dbReference>
<accession>A0A1H1Z0V4</accession>
<sequence length="94" mass="10940">MSDRQPIIRGRIEAVVAASGVGEITYQSEWLGYLPFGVFHWVEHRGRDISSDFPAGWTLEDLTDLERSGFLEVLETHENPEDEFDRRIRYRVCL</sequence>
<protein>
    <submittedName>
        <fullName evidence="1">Uncharacterized protein</fullName>
    </submittedName>
</protein>
<organism evidence="1 2">
    <name type="scientific">Pseudomonas asplenii</name>
    <dbReference type="NCBI Taxonomy" id="53407"/>
    <lineage>
        <taxon>Bacteria</taxon>
        <taxon>Pseudomonadati</taxon>
        <taxon>Pseudomonadota</taxon>
        <taxon>Gammaproteobacteria</taxon>
        <taxon>Pseudomonadales</taxon>
        <taxon>Pseudomonadaceae</taxon>
        <taxon>Pseudomonas</taxon>
    </lineage>
</organism>
<gene>
    <name evidence="1" type="ORF">SAMN05216598_4724</name>
</gene>
<dbReference type="AlphaFoldDB" id="A0A1H1Z0V4"/>
<dbReference type="EMBL" id="LT629777">
    <property type="protein sequence ID" value="SDT26806.1"/>
    <property type="molecule type" value="Genomic_DNA"/>
</dbReference>
<evidence type="ECO:0000313" key="1">
    <source>
        <dbReference type="EMBL" id="SDT26806.1"/>
    </source>
</evidence>
<reference evidence="2" key="1">
    <citation type="submission" date="2016-10" db="EMBL/GenBank/DDBJ databases">
        <authorList>
            <person name="Varghese N."/>
            <person name="Submissions S."/>
        </authorList>
    </citation>
    <scope>NUCLEOTIDE SEQUENCE [LARGE SCALE GENOMIC DNA]</scope>
    <source>
        <strain evidence="2">ATCC 23835</strain>
    </source>
</reference>
<name>A0A1H1Z0V4_9PSED</name>
<proteinExistence type="predicted"/>
<keyword evidence="2" id="KW-1185">Reference proteome</keyword>
<dbReference type="GeneID" id="300209599"/>
<evidence type="ECO:0000313" key="2">
    <source>
        <dbReference type="Proteomes" id="UP000199524"/>
    </source>
</evidence>
<dbReference type="RefSeq" id="WP_029379552.1">
    <property type="nucleotide sequence ID" value="NZ_CP087202.1"/>
</dbReference>